<dbReference type="EMBL" id="QGGL01000006">
    <property type="protein sequence ID" value="PWK13728.1"/>
    <property type="molecule type" value="Genomic_DNA"/>
</dbReference>
<gene>
    <name evidence="1" type="ORF">C7459_1066</name>
</gene>
<comment type="caution">
    <text evidence="1">The sequence shown here is derived from an EMBL/GenBank/DDBJ whole genome shotgun (WGS) entry which is preliminary data.</text>
</comment>
<protein>
    <submittedName>
        <fullName evidence="1">Uncharacterized protein</fullName>
    </submittedName>
</protein>
<dbReference type="Proteomes" id="UP000245634">
    <property type="component" value="Unassembled WGS sequence"/>
</dbReference>
<sequence length="78" mass="9109">MIAYIDRNFEGYKAMKKGKEYVLFLKSVPNMEHFYGITGVYQGKLTLDQTVELYGDSNDDEFKHLEKLTSEAQDKHIK</sequence>
<keyword evidence="2" id="KW-1185">Reference proteome</keyword>
<dbReference type="AlphaFoldDB" id="A0A316D986"/>
<reference evidence="1 2" key="1">
    <citation type="submission" date="2018-05" db="EMBL/GenBank/DDBJ databases">
        <title>Genomic Encyclopedia of Type Strains, Phase IV (KMG-IV): sequencing the most valuable type-strain genomes for metagenomic binning, comparative biology and taxonomic classification.</title>
        <authorList>
            <person name="Goeker M."/>
        </authorList>
    </citation>
    <scope>NUCLEOTIDE SEQUENCE [LARGE SCALE GENOMIC DNA]</scope>
    <source>
        <strain evidence="1 2">DSM 18773</strain>
    </source>
</reference>
<proteinExistence type="predicted"/>
<organism evidence="1 2">
    <name type="scientific">Tumebacillus permanentifrigoris</name>
    <dbReference type="NCBI Taxonomy" id="378543"/>
    <lineage>
        <taxon>Bacteria</taxon>
        <taxon>Bacillati</taxon>
        <taxon>Bacillota</taxon>
        <taxon>Bacilli</taxon>
        <taxon>Bacillales</taxon>
        <taxon>Alicyclobacillaceae</taxon>
        <taxon>Tumebacillus</taxon>
    </lineage>
</organism>
<name>A0A316D986_9BACL</name>
<evidence type="ECO:0000313" key="2">
    <source>
        <dbReference type="Proteomes" id="UP000245634"/>
    </source>
</evidence>
<evidence type="ECO:0000313" key="1">
    <source>
        <dbReference type="EMBL" id="PWK13728.1"/>
    </source>
</evidence>
<accession>A0A316D986</accession>